<reference evidence="2" key="1">
    <citation type="journal article" date="2023" name="Mol. Phylogenet. Evol.">
        <title>Genome-scale phylogeny and comparative genomics of the fungal order Sordariales.</title>
        <authorList>
            <person name="Hensen N."/>
            <person name="Bonometti L."/>
            <person name="Westerberg I."/>
            <person name="Brannstrom I.O."/>
            <person name="Guillou S."/>
            <person name="Cros-Aarteil S."/>
            <person name="Calhoun S."/>
            <person name="Haridas S."/>
            <person name="Kuo A."/>
            <person name="Mondo S."/>
            <person name="Pangilinan J."/>
            <person name="Riley R."/>
            <person name="LaButti K."/>
            <person name="Andreopoulos B."/>
            <person name="Lipzen A."/>
            <person name="Chen C."/>
            <person name="Yan M."/>
            <person name="Daum C."/>
            <person name="Ng V."/>
            <person name="Clum A."/>
            <person name="Steindorff A."/>
            <person name="Ohm R.A."/>
            <person name="Martin F."/>
            <person name="Silar P."/>
            <person name="Natvig D.O."/>
            <person name="Lalanne C."/>
            <person name="Gautier V."/>
            <person name="Ament-Velasquez S.L."/>
            <person name="Kruys A."/>
            <person name="Hutchinson M.I."/>
            <person name="Powell A.J."/>
            <person name="Barry K."/>
            <person name="Miller A.N."/>
            <person name="Grigoriev I.V."/>
            <person name="Debuchy R."/>
            <person name="Gladieux P."/>
            <person name="Hiltunen Thoren M."/>
            <person name="Johannesson H."/>
        </authorList>
    </citation>
    <scope>NUCLEOTIDE SEQUENCE</scope>
    <source>
        <strain evidence="2">CBS 955.72</strain>
    </source>
</reference>
<keyword evidence="3" id="KW-1185">Reference proteome</keyword>
<proteinExistence type="predicted"/>
<feature type="region of interest" description="Disordered" evidence="1">
    <location>
        <begin position="1"/>
        <end position="34"/>
    </location>
</feature>
<name>A0AAJ0HPI1_9PEZI</name>
<evidence type="ECO:0000313" key="3">
    <source>
        <dbReference type="Proteomes" id="UP001275084"/>
    </source>
</evidence>
<evidence type="ECO:0000313" key="2">
    <source>
        <dbReference type="EMBL" id="KAK3358968.1"/>
    </source>
</evidence>
<dbReference type="AlphaFoldDB" id="A0AAJ0HPI1"/>
<reference evidence="2" key="2">
    <citation type="submission" date="2023-06" db="EMBL/GenBank/DDBJ databases">
        <authorList>
            <consortium name="Lawrence Berkeley National Laboratory"/>
            <person name="Haridas S."/>
            <person name="Hensen N."/>
            <person name="Bonometti L."/>
            <person name="Westerberg I."/>
            <person name="Brannstrom I.O."/>
            <person name="Guillou S."/>
            <person name="Cros-Aarteil S."/>
            <person name="Calhoun S."/>
            <person name="Kuo A."/>
            <person name="Mondo S."/>
            <person name="Pangilinan J."/>
            <person name="Riley R."/>
            <person name="Labutti K."/>
            <person name="Andreopoulos B."/>
            <person name="Lipzen A."/>
            <person name="Chen C."/>
            <person name="Yanf M."/>
            <person name="Daum C."/>
            <person name="Ng V."/>
            <person name="Clum A."/>
            <person name="Steindorff A."/>
            <person name="Ohm R."/>
            <person name="Martin F."/>
            <person name="Silar P."/>
            <person name="Natvig D."/>
            <person name="Lalanne C."/>
            <person name="Gautier V."/>
            <person name="Ament-Velasquez S.L."/>
            <person name="Kruys A."/>
            <person name="Hutchinson M.I."/>
            <person name="Powell A.J."/>
            <person name="Barry K."/>
            <person name="Miller A.N."/>
            <person name="Grigoriev I.V."/>
            <person name="Debuchy R."/>
            <person name="Gladieux P."/>
            <person name="Thoren M.H."/>
            <person name="Johannesson H."/>
        </authorList>
    </citation>
    <scope>NUCLEOTIDE SEQUENCE</scope>
    <source>
        <strain evidence="2">CBS 955.72</strain>
    </source>
</reference>
<feature type="compositionally biased region" description="Basic and acidic residues" evidence="1">
    <location>
        <begin position="14"/>
        <end position="34"/>
    </location>
</feature>
<feature type="region of interest" description="Disordered" evidence="1">
    <location>
        <begin position="161"/>
        <end position="198"/>
    </location>
</feature>
<organism evidence="2 3">
    <name type="scientific">Lasiosphaeria hispida</name>
    <dbReference type="NCBI Taxonomy" id="260671"/>
    <lineage>
        <taxon>Eukaryota</taxon>
        <taxon>Fungi</taxon>
        <taxon>Dikarya</taxon>
        <taxon>Ascomycota</taxon>
        <taxon>Pezizomycotina</taxon>
        <taxon>Sordariomycetes</taxon>
        <taxon>Sordariomycetidae</taxon>
        <taxon>Sordariales</taxon>
        <taxon>Lasiosphaeriaceae</taxon>
        <taxon>Lasiosphaeria</taxon>
    </lineage>
</organism>
<comment type="caution">
    <text evidence="2">The sequence shown here is derived from an EMBL/GenBank/DDBJ whole genome shotgun (WGS) entry which is preliminary data.</text>
</comment>
<accession>A0AAJ0HPI1</accession>
<dbReference type="Proteomes" id="UP001275084">
    <property type="component" value="Unassembled WGS sequence"/>
</dbReference>
<protein>
    <submittedName>
        <fullName evidence="2">Uncharacterized protein</fullName>
    </submittedName>
</protein>
<sequence>MENQGPWTSAVSHRTFETSHHSDAGREEKEARETGLAEDAPLVLVHGAQRAWPRLVPGSRYLNCQDACKSDLGDSRRQRSDPRQVLRIGTGTSPVRPSGTFLAHYGTCWHNGGHPMQSFLRGALLLMLLNSAVLAQICLRLLRLAVDRDLEAVHWRAQADGNWSGQAVGPSPSAPRLLGSGHGGPGSTQSQSRPPGPASFFLANL</sequence>
<gene>
    <name evidence="2" type="ORF">B0T25DRAFT_81504</name>
</gene>
<feature type="compositionally biased region" description="Polar residues" evidence="1">
    <location>
        <begin position="1"/>
        <end position="12"/>
    </location>
</feature>
<evidence type="ECO:0000256" key="1">
    <source>
        <dbReference type="SAM" id="MobiDB-lite"/>
    </source>
</evidence>
<dbReference type="EMBL" id="JAUIQD010000002">
    <property type="protein sequence ID" value="KAK3358968.1"/>
    <property type="molecule type" value="Genomic_DNA"/>
</dbReference>